<evidence type="ECO:0000256" key="1">
    <source>
        <dbReference type="SAM" id="MobiDB-lite"/>
    </source>
</evidence>
<dbReference type="EMBL" id="LR743592">
    <property type="protein sequence ID" value="CAA2620588.1"/>
    <property type="molecule type" value="Genomic_DNA"/>
</dbReference>
<dbReference type="EMBL" id="CACRZD030000005">
    <property type="protein sequence ID" value="CAA6660338.1"/>
    <property type="molecule type" value="Genomic_DNA"/>
</dbReference>
<evidence type="ECO:0000313" key="3">
    <source>
        <dbReference type="Proteomes" id="UP001189122"/>
    </source>
</evidence>
<gene>
    <name evidence="2" type="ORF">SI7747_05006757</name>
</gene>
<dbReference type="Proteomes" id="UP001189122">
    <property type="component" value="Unassembled WGS sequence"/>
</dbReference>
<sequence length="23" mass="2617">MLWHWGETNPTGDKPKTVTHPSP</sequence>
<reference evidence="2 3" key="1">
    <citation type="submission" date="2019-12" db="EMBL/GenBank/DDBJ databases">
        <authorList>
            <person name="Scholz U."/>
            <person name="Mascher M."/>
            <person name="Fiebig A."/>
        </authorList>
    </citation>
    <scope>NUCLEOTIDE SEQUENCE</scope>
</reference>
<dbReference type="AlphaFoldDB" id="A0A7I8IQT6"/>
<keyword evidence="3" id="KW-1185">Reference proteome</keyword>
<accession>A0A7I8IQT6</accession>
<evidence type="ECO:0000313" key="2">
    <source>
        <dbReference type="EMBL" id="CAA2620588.1"/>
    </source>
</evidence>
<name>A0A7I8IQT6_SPIIN</name>
<organism evidence="2">
    <name type="scientific">Spirodela intermedia</name>
    <name type="common">Intermediate duckweed</name>
    <dbReference type="NCBI Taxonomy" id="51605"/>
    <lineage>
        <taxon>Eukaryota</taxon>
        <taxon>Viridiplantae</taxon>
        <taxon>Streptophyta</taxon>
        <taxon>Embryophyta</taxon>
        <taxon>Tracheophyta</taxon>
        <taxon>Spermatophyta</taxon>
        <taxon>Magnoliopsida</taxon>
        <taxon>Liliopsida</taxon>
        <taxon>Araceae</taxon>
        <taxon>Lemnoideae</taxon>
        <taxon>Spirodela</taxon>
    </lineage>
</organism>
<protein>
    <submittedName>
        <fullName evidence="2">Uncharacterized protein</fullName>
    </submittedName>
</protein>
<feature type="region of interest" description="Disordered" evidence="1">
    <location>
        <begin position="1"/>
        <end position="23"/>
    </location>
</feature>
<proteinExistence type="predicted"/>